<organism evidence="1 2">
    <name type="scientific">Ancylostoma caninum</name>
    <name type="common">Dog hookworm</name>
    <dbReference type="NCBI Taxonomy" id="29170"/>
    <lineage>
        <taxon>Eukaryota</taxon>
        <taxon>Metazoa</taxon>
        <taxon>Ecdysozoa</taxon>
        <taxon>Nematoda</taxon>
        <taxon>Chromadorea</taxon>
        <taxon>Rhabditida</taxon>
        <taxon>Rhabditina</taxon>
        <taxon>Rhabditomorpha</taxon>
        <taxon>Strongyloidea</taxon>
        <taxon>Ancylostomatidae</taxon>
        <taxon>Ancylostomatinae</taxon>
        <taxon>Ancylostoma</taxon>
    </lineage>
</organism>
<evidence type="ECO:0000313" key="1">
    <source>
        <dbReference type="EMBL" id="RCN36761.1"/>
    </source>
</evidence>
<proteinExistence type="predicted"/>
<sequence>MFFIVNVNPDNAFFSCSTIECDVARPPRLLASSQDGILADKRLAHEPSFSSHVYRPTVELFNGVQLNTPTLPQQSLFQTLHKRTSFNHNE</sequence>
<dbReference type="OrthoDB" id="5899780at2759"/>
<keyword evidence="2" id="KW-1185">Reference proteome</keyword>
<dbReference type="Proteomes" id="UP000252519">
    <property type="component" value="Unassembled WGS sequence"/>
</dbReference>
<protein>
    <submittedName>
        <fullName evidence="1">Uncharacterized protein</fullName>
    </submittedName>
</protein>
<gene>
    <name evidence="1" type="ORF">ANCCAN_17358</name>
</gene>
<reference evidence="1 2" key="1">
    <citation type="submission" date="2014-10" db="EMBL/GenBank/DDBJ databases">
        <title>Draft genome of the hookworm Ancylostoma caninum.</title>
        <authorList>
            <person name="Mitreva M."/>
        </authorList>
    </citation>
    <scope>NUCLEOTIDE SEQUENCE [LARGE SCALE GENOMIC DNA]</scope>
    <source>
        <strain evidence="1 2">Baltimore</strain>
    </source>
</reference>
<accession>A0A368FX41</accession>
<name>A0A368FX41_ANCCA</name>
<dbReference type="AlphaFoldDB" id="A0A368FX41"/>
<dbReference type="EMBL" id="JOJR01000529">
    <property type="protein sequence ID" value="RCN36761.1"/>
    <property type="molecule type" value="Genomic_DNA"/>
</dbReference>
<comment type="caution">
    <text evidence="1">The sequence shown here is derived from an EMBL/GenBank/DDBJ whole genome shotgun (WGS) entry which is preliminary data.</text>
</comment>
<evidence type="ECO:0000313" key="2">
    <source>
        <dbReference type="Proteomes" id="UP000252519"/>
    </source>
</evidence>